<feature type="transmembrane region" description="Helical" evidence="2">
    <location>
        <begin position="503"/>
        <end position="523"/>
    </location>
</feature>
<feature type="transmembrane region" description="Helical" evidence="2">
    <location>
        <begin position="472"/>
        <end position="491"/>
    </location>
</feature>
<feature type="compositionally biased region" description="Basic and acidic residues" evidence="1">
    <location>
        <begin position="254"/>
        <end position="267"/>
    </location>
</feature>
<name>A0A974XZK4_9GAMM</name>
<feature type="transmembrane region" description="Helical" evidence="2">
    <location>
        <begin position="115"/>
        <end position="139"/>
    </location>
</feature>
<evidence type="ECO:0000313" key="3">
    <source>
        <dbReference type="EMBL" id="QSX78686.1"/>
    </source>
</evidence>
<proteinExistence type="predicted"/>
<dbReference type="KEGG" id="lsf:I8J32_001720"/>
<keyword evidence="2" id="KW-1133">Transmembrane helix</keyword>
<feature type="transmembrane region" description="Helical" evidence="2">
    <location>
        <begin position="62"/>
        <end position="84"/>
    </location>
</feature>
<gene>
    <name evidence="3" type="ORF">I8J32_001720</name>
</gene>
<feature type="transmembrane region" description="Helical" evidence="2">
    <location>
        <begin position="381"/>
        <end position="397"/>
    </location>
</feature>
<feature type="transmembrane region" description="Helical" evidence="2">
    <location>
        <begin position="314"/>
        <end position="335"/>
    </location>
</feature>
<dbReference type="InterPro" id="IPR025699">
    <property type="entry name" value="ABC2_memb-like"/>
</dbReference>
<feature type="transmembrane region" description="Helical" evidence="2">
    <location>
        <begin position="403"/>
        <end position="422"/>
    </location>
</feature>
<sequence length="555" mass="60732">MNLLRATGAILRADLLQRLRSPRYWLVMFSLGAFMWWCLPPADADYMTVVIGDSVRGRYSSAWVGMAVALVYSPLLSLAGFYLVRGTLTRDIDTRAWQLLVTTTMSRRAYLIAKWLSHLAVFAGVLLVGLVFALALQVVRGEDRHIDLLELLKPVVLITMPALAVTATLAVWFDLVPWLRRSAGNVVFFFVFFALVSVGTSQANRTPDATPPFPGDLHGLVDVEYDMSHRWPAASAVLAEEMRVRAAAEAKAKAKAKASAEKPEPGSRAEPGGDAANMETPGLSIGKLELEGRRPTLVDWPRWQVSGEMLVGRAFWFGGAFLVLLLATPLLDRFASRTSAVRTYRGASLRWLDWLLRPLQHGSRGALLASELRLVLRSRRWWWWLAMAIVSIVQLAAPREGLAIAILVAWMLSLDVFSRLVLREHDTRTAALVFTAPGMRTTLLVTRVVMAIGLAWLVTLPALLRLSMQDPVAAAATAVAGASLALWGLALGALFRNARPFELSMLAAGYISVQGALVLNTLVASQTTLAWHAASIPMALALLVTAWRQGLAARA</sequence>
<dbReference type="EMBL" id="CP071518">
    <property type="protein sequence ID" value="QSX78686.1"/>
    <property type="molecule type" value="Genomic_DNA"/>
</dbReference>
<dbReference type="Proteomes" id="UP000639274">
    <property type="component" value="Chromosome"/>
</dbReference>
<accession>A0A974XZK4</accession>
<evidence type="ECO:0000256" key="1">
    <source>
        <dbReference type="SAM" id="MobiDB-lite"/>
    </source>
</evidence>
<feature type="transmembrane region" description="Helical" evidence="2">
    <location>
        <begin position="185"/>
        <end position="203"/>
    </location>
</feature>
<evidence type="ECO:0000313" key="4">
    <source>
        <dbReference type="Proteomes" id="UP000639274"/>
    </source>
</evidence>
<organism evidence="3 4">
    <name type="scientific">Agrilutibacter solisilvae</name>
    <dbReference type="NCBI Taxonomy" id="2763317"/>
    <lineage>
        <taxon>Bacteria</taxon>
        <taxon>Pseudomonadati</taxon>
        <taxon>Pseudomonadota</taxon>
        <taxon>Gammaproteobacteria</taxon>
        <taxon>Lysobacterales</taxon>
        <taxon>Lysobacteraceae</taxon>
        <taxon>Agrilutibacter</taxon>
    </lineage>
</organism>
<dbReference type="AlphaFoldDB" id="A0A974XZK4"/>
<keyword evidence="4" id="KW-1185">Reference proteome</keyword>
<feature type="transmembrane region" description="Helical" evidence="2">
    <location>
        <begin position="443"/>
        <end position="466"/>
    </location>
</feature>
<reference evidence="3 4" key="1">
    <citation type="submission" date="2021-03" db="EMBL/GenBank/DDBJ databases">
        <title>Lysobacter sp. nov. isolated from soil of gangwondo yeongwol, south Korea.</title>
        <authorList>
            <person name="Kim K.R."/>
            <person name="Kim K.H."/>
            <person name="Jeon C.O."/>
        </authorList>
    </citation>
    <scope>NUCLEOTIDE SEQUENCE [LARGE SCALE GENOMIC DNA]</scope>
    <source>
        <strain evidence="3 4">R19</strain>
    </source>
</reference>
<protein>
    <submittedName>
        <fullName evidence="3">ABC-2 transporter permease</fullName>
    </submittedName>
</protein>
<feature type="transmembrane region" description="Helical" evidence="2">
    <location>
        <begin position="151"/>
        <end position="173"/>
    </location>
</feature>
<keyword evidence="2" id="KW-0812">Transmembrane</keyword>
<feature type="region of interest" description="Disordered" evidence="1">
    <location>
        <begin position="254"/>
        <end position="278"/>
    </location>
</feature>
<feature type="transmembrane region" description="Helical" evidence="2">
    <location>
        <begin position="529"/>
        <end position="547"/>
    </location>
</feature>
<keyword evidence="2" id="KW-0472">Membrane</keyword>
<dbReference type="Pfam" id="PF13346">
    <property type="entry name" value="ABC2_membrane_5"/>
    <property type="match status" value="1"/>
</dbReference>
<dbReference type="RefSeq" id="WP_200615568.1">
    <property type="nucleotide sequence ID" value="NZ_CP071518.1"/>
</dbReference>
<feature type="transmembrane region" description="Helical" evidence="2">
    <location>
        <begin position="24"/>
        <end position="42"/>
    </location>
</feature>
<evidence type="ECO:0000256" key="2">
    <source>
        <dbReference type="SAM" id="Phobius"/>
    </source>
</evidence>